<comment type="caution">
    <text evidence="3">The sequence shown here is derived from an EMBL/GenBank/DDBJ whole genome shotgun (WGS) entry which is preliminary data.</text>
</comment>
<dbReference type="SUPFAM" id="SSF82544">
    <property type="entry name" value="GckA/TtuD-like"/>
    <property type="match status" value="1"/>
</dbReference>
<evidence type="ECO:0000259" key="2">
    <source>
        <dbReference type="Pfam" id="PF13660"/>
    </source>
</evidence>
<keyword evidence="4" id="KW-1185">Reference proteome</keyword>
<name>A0A7Y9LMG8_9BURK</name>
<feature type="domain" description="MOFRL-associated" evidence="2">
    <location>
        <begin position="5"/>
        <end position="226"/>
    </location>
</feature>
<dbReference type="AlphaFoldDB" id="A0A7Y9LMG8"/>
<dbReference type="InterPro" id="IPR039760">
    <property type="entry name" value="MOFRL_protein"/>
</dbReference>
<dbReference type="GO" id="GO:0008887">
    <property type="term" value="F:glycerate kinase activity"/>
    <property type="evidence" value="ECO:0007669"/>
    <property type="project" value="InterPro"/>
</dbReference>
<evidence type="ECO:0000313" key="3">
    <source>
        <dbReference type="EMBL" id="NYE82093.1"/>
    </source>
</evidence>
<dbReference type="Gene3D" id="3.40.1480.10">
    <property type="entry name" value="MOFRL domain"/>
    <property type="match status" value="1"/>
</dbReference>
<dbReference type="GO" id="GO:0016618">
    <property type="term" value="F:hydroxypyruvate reductase [NAD(P)H] activity"/>
    <property type="evidence" value="ECO:0007669"/>
    <property type="project" value="UniProtKB-EC"/>
</dbReference>
<dbReference type="RefSeq" id="WP_179584630.1">
    <property type="nucleotide sequence ID" value="NZ_JACBYR010000001.1"/>
</dbReference>
<sequence>MQTLLLESFQAAVAAADPLCVIAAHLPSPPKGRTVVVGAGKAAASMARAVENAWPADAPLSGVVVTRYRHGLPLSRIRCLEAAHPVPDSAGEDASREILALARELGPDDLMIALVSGGGSSLLSLPVPGVSMDDLKAVTQALLRSGAPIESMNVVRKHLSQVQGGRLVAATRAPVLGLIISDVAGDDPSAIASGPTVADPSTYADALAILARYEVDTPESVAAWLQAGAAGEHTETPKADDPLFQRVDNRMIATAQQSLQAGAAVFERAGIRTVVLGDTVTGEAREVAKVYAALVRQIVRFQQPFTAPVALISGGECTVTVKGSGRGGRCTEFLLSLAAELGDQPGIAALAADTDGIDGSEDNAGAWFDSAHLTAAAARGVTPQSWLDTNDAWGYFDALGTLVMTGPTLTNVNDYRVILLT</sequence>
<dbReference type="GO" id="GO:0005737">
    <property type="term" value="C:cytoplasm"/>
    <property type="evidence" value="ECO:0007669"/>
    <property type="project" value="TreeGrafter"/>
</dbReference>
<dbReference type="EC" id="1.1.1.81" evidence="3"/>
<accession>A0A7Y9LMG8</accession>
<dbReference type="PANTHER" id="PTHR12227">
    <property type="entry name" value="GLYCERATE KINASE"/>
    <property type="match status" value="1"/>
</dbReference>
<dbReference type="InterPro" id="IPR025286">
    <property type="entry name" value="MOFRL_assoc_dom"/>
</dbReference>
<dbReference type="Gene3D" id="3.40.50.10180">
    <property type="entry name" value="Glycerate kinase, MOFRL-like N-terminal domain"/>
    <property type="match status" value="1"/>
</dbReference>
<dbReference type="Proteomes" id="UP000542125">
    <property type="component" value="Unassembled WGS sequence"/>
</dbReference>
<keyword evidence="3" id="KW-0560">Oxidoreductase</keyword>
<protein>
    <submittedName>
        <fullName evidence="3">Hydroxypyruvate reductase</fullName>
        <ecNumber evidence="3">1.1.1.81</ecNumber>
    </submittedName>
</protein>
<dbReference type="InterPro" id="IPR007835">
    <property type="entry name" value="MOFRL"/>
</dbReference>
<keyword evidence="3" id="KW-0670">Pyruvate</keyword>
<reference evidence="3 4" key="1">
    <citation type="submission" date="2020-07" db="EMBL/GenBank/DDBJ databases">
        <title>Genomic Encyclopedia of Type Strains, Phase IV (KMG-V): Genome sequencing to study the core and pangenomes of soil and plant-associated prokaryotes.</title>
        <authorList>
            <person name="Whitman W."/>
        </authorList>
    </citation>
    <scope>NUCLEOTIDE SEQUENCE [LARGE SCALE GENOMIC DNA]</scope>
    <source>
        <strain evidence="3 4">SAS40</strain>
    </source>
</reference>
<dbReference type="EMBL" id="JACBYR010000001">
    <property type="protein sequence ID" value="NYE82093.1"/>
    <property type="molecule type" value="Genomic_DNA"/>
</dbReference>
<dbReference type="Pfam" id="PF05161">
    <property type="entry name" value="MOFRL"/>
    <property type="match status" value="1"/>
</dbReference>
<dbReference type="InterPro" id="IPR037035">
    <property type="entry name" value="GK-like_C_sf"/>
</dbReference>
<dbReference type="PANTHER" id="PTHR12227:SF0">
    <property type="entry name" value="GLYCERATE KINASE"/>
    <property type="match status" value="1"/>
</dbReference>
<dbReference type="InterPro" id="IPR038614">
    <property type="entry name" value="GK_N_sf"/>
</dbReference>
<dbReference type="FunFam" id="3.40.1480.10:FF:000002">
    <property type="entry name" value="Glycerate kinase"/>
    <property type="match status" value="1"/>
</dbReference>
<proteinExistence type="predicted"/>
<gene>
    <name evidence="3" type="ORF">FHW18_001364</name>
</gene>
<feature type="domain" description="MOFRL" evidence="1">
    <location>
        <begin position="309"/>
        <end position="414"/>
    </location>
</feature>
<organism evidence="3 4">
    <name type="scientific">Pigmentiphaga litoralis</name>
    <dbReference type="NCBI Taxonomy" id="516702"/>
    <lineage>
        <taxon>Bacteria</taxon>
        <taxon>Pseudomonadati</taxon>
        <taxon>Pseudomonadota</taxon>
        <taxon>Betaproteobacteria</taxon>
        <taxon>Burkholderiales</taxon>
        <taxon>Alcaligenaceae</taxon>
        <taxon>Pigmentiphaga</taxon>
    </lineage>
</organism>
<dbReference type="Pfam" id="PF13660">
    <property type="entry name" value="DUF4147"/>
    <property type="match status" value="1"/>
</dbReference>
<evidence type="ECO:0000313" key="4">
    <source>
        <dbReference type="Proteomes" id="UP000542125"/>
    </source>
</evidence>
<evidence type="ECO:0000259" key="1">
    <source>
        <dbReference type="Pfam" id="PF05161"/>
    </source>
</evidence>